<proteinExistence type="predicted"/>
<dbReference type="EMBL" id="LWDF02001235">
    <property type="protein sequence ID" value="KAE8239774.1"/>
    <property type="molecule type" value="Genomic_DNA"/>
</dbReference>
<comment type="caution">
    <text evidence="1">The sequence shown here is derived from an EMBL/GenBank/DDBJ whole genome shotgun (WGS) entry which is preliminary data.</text>
</comment>
<dbReference type="Proteomes" id="UP000077521">
    <property type="component" value="Unassembled WGS sequence"/>
</dbReference>
<gene>
    <name evidence="1" type="ORF">A4X13_0g8073</name>
</gene>
<accession>A0A177T492</accession>
<organism evidence="1 2">
    <name type="scientific">Tilletia indica</name>
    <dbReference type="NCBI Taxonomy" id="43049"/>
    <lineage>
        <taxon>Eukaryota</taxon>
        <taxon>Fungi</taxon>
        <taxon>Dikarya</taxon>
        <taxon>Basidiomycota</taxon>
        <taxon>Ustilaginomycotina</taxon>
        <taxon>Exobasidiomycetes</taxon>
        <taxon>Tilletiales</taxon>
        <taxon>Tilletiaceae</taxon>
        <taxon>Tilletia</taxon>
    </lineage>
</organism>
<evidence type="ECO:0000313" key="1">
    <source>
        <dbReference type="EMBL" id="KAE8239774.1"/>
    </source>
</evidence>
<dbReference type="AlphaFoldDB" id="A0A177T492"/>
<keyword evidence="2" id="KW-1185">Reference proteome</keyword>
<sequence>MHINALNSGAYTCMANIEDSNGTWNTHLALVKIAFVTVLPLFLSTDLSTSTHPVTTKYQQSYIHRRRVAWRRGEQTNWAEPRR</sequence>
<reference evidence="1" key="1">
    <citation type="submission" date="2016-04" db="EMBL/GenBank/DDBJ databases">
        <authorList>
            <person name="Nguyen H.D."/>
            <person name="Samba Siva P."/>
            <person name="Cullis J."/>
            <person name="Levesque C.A."/>
            <person name="Hambleton S."/>
        </authorList>
    </citation>
    <scope>NUCLEOTIDE SEQUENCE</scope>
    <source>
        <strain evidence="1">DAOMC 236416</strain>
    </source>
</reference>
<name>A0A177T492_9BASI</name>
<protein>
    <submittedName>
        <fullName evidence="1">Uncharacterized protein</fullName>
    </submittedName>
</protein>
<evidence type="ECO:0000313" key="2">
    <source>
        <dbReference type="Proteomes" id="UP000077521"/>
    </source>
</evidence>
<reference evidence="1" key="2">
    <citation type="journal article" date="2019" name="IMA Fungus">
        <title>Genome sequencing and comparison of five Tilletia species to identify candidate genes for the detection of regulated species infecting wheat.</title>
        <authorList>
            <person name="Nguyen H.D.T."/>
            <person name="Sultana T."/>
            <person name="Kesanakurti P."/>
            <person name="Hambleton S."/>
        </authorList>
    </citation>
    <scope>NUCLEOTIDE SEQUENCE</scope>
    <source>
        <strain evidence="1">DAOMC 236416</strain>
    </source>
</reference>